<name>A0AA87ZJE6_FICCA</name>
<dbReference type="PANTHER" id="PTHR20889:SF12">
    <property type="entry name" value="LP01149P"/>
    <property type="match status" value="1"/>
</dbReference>
<accession>A0AA87ZJE6</accession>
<dbReference type="EMBL" id="BTGU01000006">
    <property type="protein sequence ID" value="GMN37233.1"/>
    <property type="molecule type" value="Genomic_DNA"/>
</dbReference>
<reference evidence="1" key="1">
    <citation type="submission" date="2023-07" db="EMBL/GenBank/DDBJ databases">
        <title>draft genome sequence of fig (Ficus carica).</title>
        <authorList>
            <person name="Takahashi T."/>
            <person name="Nishimura K."/>
        </authorList>
    </citation>
    <scope>NUCLEOTIDE SEQUENCE</scope>
</reference>
<dbReference type="GO" id="GO:0016791">
    <property type="term" value="F:phosphatase activity"/>
    <property type="evidence" value="ECO:0007669"/>
    <property type="project" value="InterPro"/>
</dbReference>
<organism evidence="1 2">
    <name type="scientific">Ficus carica</name>
    <name type="common">Common fig</name>
    <dbReference type="NCBI Taxonomy" id="3494"/>
    <lineage>
        <taxon>Eukaryota</taxon>
        <taxon>Viridiplantae</taxon>
        <taxon>Streptophyta</taxon>
        <taxon>Embryophyta</taxon>
        <taxon>Tracheophyta</taxon>
        <taxon>Spermatophyta</taxon>
        <taxon>Magnoliopsida</taxon>
        <taxon>eudicotyledons</taxon>
        <taxon>Gunneridae</taxon>
        <taxon>Pentapetalae</taxon>
        <taxon>rosids</taxon>
        <taxon>fabids</taxon>
        <taxon>Rosales</taxon>
        <taxon>Moraceae</taxon>
        <taxon>Ficeae</taxon>
        <taxon>Ficus</taxon>
    </lineage>
</organism>
<keyword evidence="2" id="KW-1185">Reference proteome</keyword>
<sequence>MDGIVVVFDFDKKVIECDSDNWVVDELAATDLFNQLLPTMPWNFLMRKVNIYLLRVYCSSLKEEDFVMPRKNFPVWDLISKNPQLVKAQIHGKVNTFELLISY</sequence>
<comment type="caution">
    <text evidence="1">The sequence shown here is derived from an EMBL/GenBank/DDBJ whole genome shotgun (WGS) entry which is preliminary data.</text>
</comment>
<dbReference type="Proteomes" id="UP001187192">
    <property type="component" value="Unassembled WGS sequence"/>
</dbReference>
<evidence type="ECO:0000313" key="1">
    <source>
        <dbReference type="EMBL" id="GMN37233.1"/>
    </source>
</evidence>
<proteinExistence type="predicted"/>
<dbReference type="Pfam" id="PF06888">
    <property type="entry name" value="Put_Phosphatase"/>
    <property type="match status" value="2"/>
</dbReference>
<dbReference type="InterPro" id="IPR016965">
    <property type="entry name" value="Pase_PHOSPHO-typ"/>
</dbReference>
<dbReference type="AlphaFoldDB" id="A0AA87ZJE6"/>
<protein>
    <submittedName>
        <fullName evidence="1">Uncharacterized protein</fullName>
    </submittedName>
</protein>
<gene>
    <name evidence="1" type="ORF">TIFTF001_006647</name>
</gene>
<evidence type="ECO:0000313" key="2">
    <source>
        <dbReference type="Proteomes" id="UP001187192"/>
    </source>
</evidence>
<dbReference type="PANTHER" id="PTHR20889">
    <property type="entry name" value="PHOSPHATASE, ORPHAN 1, 2"/>
    <property type="match status" value="1"/>
</dbReference>